<comment type="subcellular location">
    <subcellularLocation>
        <location evidence="1">Nucleus</location>
    </subcellularLocation>
</comment>
<dbReference type="Gene3D" id="4.10.240.10">
    <property type="entry name" value="Zn(2)-C6 fungal-type DNA-binding domain"/>
    <property type="match status" value="1"/>
</dbReference>
<dbReference type="Pfam" id="PF00172">
    <property type="entry name" value="Zn_clus"/>
    <property type="match status" value="1"/>
</dbReference>
<dbReference type="GO" id="GO:0008270">
    <property type="term" value="F:zinc ion binding"/>
    <property type="evidence" value="ECO:0007669"/>
    <property type="project" value="InterPro"/>
</dbReference>
<dbReference type="InterPro" id="IPR001138">
    <property type="entry name" value="Zn2Cys6_DnaBD"/>
</dbReference>
<dbReference type="CDD" id="cd00067">
    <property type="entry name" value="GAL4"/>
    <property type="match status" value="1"/>
</dbReference>
<dbReference type="InterPro" id="IPR036864">
    <property type="entry name" value="Zn2-C6_fun-type_DNA-bd_sf"/>
</dbReference>
<evidence type="ECO:0000256" key="5">
    <source>
        <dbReference type="ARBA" id="ARBA00023125"/>
    </source>
</evidence>
<keyword evidence="4" id="KW-0805">Transcription regulation</keyword>
<dbReference type="PANTHER" id="PTHR31313">
    <property type="entry name" value="TY1 ENHANCER ACTIVATOR"/>
    <property type="match status" value="1"/>
</dbReference>
<name>A0A168QDT2_ABSGL</name>
<feature type="compositionally biased region" description="Low complexity" evidence="8">
    <location>
        <begin position="662"/>
        <end position="675"/>
    </location>
</feature>
<dbReference type="CDD" id="cd12148">
    <property type="entry name" value="fungal_TF_MHR"/>
    <property type="match status" value="1"/>
</dbReference>
<evidence type="ECO:0000256" key="7">
    <source>
        <dbReference type="ARBA" id="ARBA00023242"/>
    </source>
</evidence>
<dbReference type="OrthoDB" id="39175at2759"/>
<dbReference type="SUPFAM" id="SSF57701">
    <property type="entry name" value="Zn2/Cys6 DNA-binding domain"/>
    <property type="match status" value="1"/>
</dbReference>
<gene>
    <name evidence="10" type="primary">ABSGL_10282.1 scaffold 11921</name>
</gene>
<evidence type="ECO:0000256" key="1">
    <source>
        <dbReference type="ARBA" id="ARBA00004123"/>
    </source>
</evidence>
<accession>A0A168QDT2</accession>
<keyword evidence="2" id="KW-0479">Metal-binding</keyword>
<keyword evidence="7" id="KW-0539">Nucleus</keyword>
<evidence type="ECO:0000256" key="3">
    <source>
        <dbReference type="ARBA" id="ARBA00022833"/>
    </source>
</evidence>
<evidence type="ECO:0000313" key="10">
    <source>
        <dbReference type="EMBL" id="SAM04418.1"/>
    </source>
</evidence>
<keyword evidence="5" id="KW-0238">DNA-binding</keyword>
<keyword evidence="11" id="KW-1185">Reference proteome</keyword>
<dbReference type="InterPro" id="IPR007219">
    <property type="entry name" value="XnlR_reg_dom"/>
</dbReference>
<dbReference type="Pfam" id="PF04082">
    <property type="entry name" value="Fungal_trans"/>
    <property type="match status" value="1"/>
</dbReference>
<sequence length="719" mass="80848">MTEDDPSSKKRQRVSRACEGCRQKKIKCRGSPPTCHNCLTLGLTCHYLASTKKRGPPKGYIEAIEGRLQRLEALLGTLTQQQEDDPLSQAILAELNAPLETAYGELVRPRPIHPSGPNSMMHIRNGSIAATKTSPVQQQQQPSPPNPVDNLSINDSGQLRYYGISSGFDTLTTNAKLKTGWIQFSNNNNSPSDNDKKRRLIAIDPFELPPDDLSQHLLDLYFSTFYPWLPLIHKDAFLTKMTNNNNNDESNRRPPSLLLNAIYAVASRVSNDLRVRTIPDQADTAGDLFFERARLLLDLEWDNFNVYTVQSLLLMSSHQNGALRTVRGWIYSGMAFRMAQNLGLHRNCDNWALSEVEKEERKRCFYCCLIVDRIASTMYGRSPVLDERDYDTLYPSYHDKDGATTIERFHQLIKLCELLGEVLRDLYMVRGRKQLAMMTCPDSVVAKLDRGLNQWMAKLPPSMQYRPPNTRVNEQAAQPPALQLCQLHMLFYTILILLHRPFIPGAAPSSSTSPASSFSSVFPSASICTFAANKILDISESLLAANLLDKVNNYALYFLFTAGVIFIHNAQQQQQQQQDEDGMFAFEAKISINKIMRAMDVLEKTWSTSARHCNILGALAGLRDIDLQNVDESYSRQAAATTSQLSIAVPNSPHQQQDEDATPTTTTTTTSSPKPSFHPDASAFWEIPSSFDIQEWNSYLTDQAQKIDPMMMPPTIQDP</sequence>
<dbReference type="AlphaFoldDB" id="A0A168QDT2"/>
<proteinExistence type="predicted"/>
<evidence type="ECO:0000259" key="9">
    <source>
        <dbReference type="PROSITE" id="PS50048"/>
    </source>
</evidence>
<dbReference type="PANTHER" id="PTHR31313:SF78">
    <property type="entry name" value="TRANSCRIPTION FACTOR DOMAIN-CONTAINING PROTEIN"/>
    <property type="match status" value="1"/>
</dbReference>
<dbReference type="GO" id="GO:0006351">
    <property type="term" value="P:DNA-templated transcription"/>
    <property type="evidence" value="ECO:0007669"/>
    <property type="project" value="InterPro"/>
</dbReference>
<dbReference type="SMART" id="SM00066">
    <property type="entry name" value="GAL4"/>
    <property type="match status" value="1"/>
</dbReference>
<evidence type="ECO:0000256" key="8">
    <source>
        <dbReference type="SAM" id="MobiDB-lite"/>
    </source>
</evidence>
<dbReference type="Proteomes" id="UP000078561">
    <property type="component" value="Unassembled WGS sequence"/>
</dbReference>
<organism evidence="10">
    <name type="scientific">Absidia glauca</name>
    <name type="common">Pin mould</name>
    <dbReference type="NCBI Taxonomy" id="4829"/>
    <lineage>
        <taxon>Eukaryota</taxon>
        <taxon>Fungi</taxon>
        <taxon>Fungi incertae sedis</taxon>
        <taxon>Mucoromycota</taxon>
        <taxon>Mucoromycotina</taxon>
        <taxon>Mucoromycetes</taxon>
        <taxon>Mucorales</taxon>
        <taxon>Cunninghamellaceae</taxon>
        <taxon>Absidia</taxon>
    </lineage>
</organism>
<feature type="domain" description="Zn(2)-C6 fungal-type" evidence="9">
    <location>
        <begin position="17"/>
        <end position="47"/>
    </location>
</feature>
<keyword evidence="3" id="KW-0862">Zinc</keyword>
<dbReference type="InParanoid" id="A0A168QDT2"/>
<protein>
    <recommendedName>
        <fullName evidence="9">Zn(2)-C6 fungal-type domain-containing protein</fullName>
    </recommendedName>
</protein>
<dbReference type="PROSITE" id="PS00463">
    <property type="entry name" value="ZN2_CY6_FUNGAL_1"/>
    <property type="match status" value="1"/>
</dbReference>
<evidence type="ECO:0000256" key="6">
    <source>
        <dbReference type="ARBA" id="ARBA00023163"/>
    </source>
</evidence>
<dbReference type="PROSITE" id="PS50048">
    <property type="entry name" value="ZN2_CY6_FUNGAL_2"/>
    <property type="match status" value="1"/>
</dbReference>
<dbReference type="InterPro" id="IPR051615">
    <property type="entry name" value="Transcr_Regulatory_Elem"/>
</dbReference>
<evidence type="ECO:0000256" key="4">
    <source>
        <dbReference type="ARBA" id="ARBA00023015"/>
    </source>
</evidence>
<dbReference type="STRING" id="4829.A0A168QDT2"/>
<dbReference type="OMA" id="TPRIMEN"/>
<dbReference type="GO" id="GO:0005634">
    <property type="term" value="C:nucleus"/>
    <property type="evidence" value="ECO:0007669"/>
    <property type="project" value="UniProtKB-SubCell"/>
</dbReference>
<dbReference type="GO" id="GO:0000981">
    <property type="term" value="F:DNA-binding transcription factor activity, RNA polymerase II-specific"/>
    <property type="evidence" value="ECO:0007669"/>
    <property type="project" value="InterPro"/>
</dbReference>
<feature type="region of interest" description="Disordered" evidence="8">
    <location>
        <begin position="646"/>
        <end position="681"/>
    </location>
</feature>
<dbReference type="SMART" id="SM00906">
    <property type="entry name" value="Fungal_trans"/>
    <property type="match status" value="1"/>
</dbReference>
<dbReference type="GO" id="GO:0003677">
    <property type="term" value="F:DNA binding"/>
    <property type="evidence" value="ECO:0007669"/>
    <property type="project" value="UniProtKB-KW"/>
</dbReference>
<reference evidence="10" key="1">
    <citation type="submission" date="2016-04" db="EMBL/GenBank/DDBJ databases">
        <authorList>
            <person name="Evans L.H."/>
            <person name="Alamgir A."/>
            <person name="Owens N."/>
            <person name="Weber N.D."/>
            <person name="Virtaneva K."/>
            <person name="Barbian K."/>
            <person name="Babar A."/>
            <person name="Rosenke K."/>
        </authorList>
    </citation>
    <scope>NUCLEOTIDE SEQUENCE [LARGE SCALE GENOMIC DNA]</scope>
    <source>
        <strain evidence="10">CBS 101.48</strain>
    </source>
</reference>
<feature type="region of interest" description="Disordered" evidence="8">
    <location>
        <begin position="131"/>
        <end position="152"/>
    </location>
</feature>
<keyword evidence="6" id="KW-0804">Transcription</keyword>
<evidence type="ECO:0000256" key="2">
    <source>
        <dbReference type="ARBA" id="ARBA00022723"/>
    </source>
</evidence>
<evidence type="ECO:0000313" key="11">
    <source>
        <dbReference type="Proteomes" id="UP000078561"/>
    </source>
</evidence>
<dbReference type="EMBL" id="LT554386">
    <property type="protein sequence ID" value="SAM04418.1"/>
    <property type="molecule type" value="Genomic_DNA"/>
</dbReference>